<dbReference type="InterPro" id="IPR005094">
    <property type="entry name" value="Endonuclease_MobA/VirD2"/>
</dbReference>
<dbReference type="AlphaFoldDB" id="K1UGG3"/>
<name>K1UGG3_9ZZZZ</name>
<reference evidence="2" key="1">
    <citation type="journal article" date="2013" name="Environ. Microbiol.">
        <title>Microbiota from the distal guts of lean and obese adolescents exhibit partial functional redundancy besides clear differences in community structure.</title>
        <authorList>
            <person name="Ferrer M."/>
            <person name="Ruiz A."/>
            <person name="Lanza F."/>
            <person name="Haange S.B."/>
            <person name="Oberbach A."/>
            <person name="Till H."/>
            <person name="Bargiela R."/>
            <person name="Campoy C."/>
            <person name="Segura M.T."/>
            <person name="Richter M."/>
            <person name="von Bergen M."/>
            <person name="Seifert J."/>
            <person name="Suarez A."/>
        </authorList>
    </citation>
    <scope>NUCLEOTIDE SEQUENCE</scope>
</reference>
<dbReference type="EMBL" id="AJWY01000393">
    <property type="protein sequence ID" value="EKC81238.1"/>
    <property type="molecule type" value="Genomic_DNA"/>
</dbReference>
<evidence type="ECO:0000313" key="2">
    <source>
        <dbReference type="EMBL" id="EKC81238.1"/>
    </source>
</evidence>
<organism evidence="2">
    <name type="scientific">human gut metagenome</name>
    <dbReference type="NCBI Taxonomy" id="408170"/>
    <lineage>
        <taxon>unclassified sequences</taxon>
        <taxon>metagenomes</taxon>
        <taxon>organismal metagenomes</taxon>
    </lineage>
</organism>
<accession>K1UGG3</accession>
<gene>
    <name evidence="2" type="ORF">LEA_00552</name>
</gene>
<feature type="domain" description="MobA/VirD2-like nuclease" evidence="1">
    <location>
        <begin position="23"/>
        <end position="105"/>
    </location>
</feature>
<protein>
    <submittedName>
        <fullName evidence="2">Relaxase/Mobilization nuclease domain protein</fullName>
    </submittedName>
</protein>
<comment type="caution">
    <text evidence="2">The sequence shown here is derived from an EMBL/GenBank/DDBJ whole genome shotgun (WGS) entry which is preliminary data.</text>
</comment>
<evidence type="ECO:0000259" key="1">
    <source>
        <dbReference type="Pfam" id="PF03432"/>
    </source>
</evidence>
<proteinExistence type="predicted"/>
<dbReference type="Pfam" id="PF03432">
    <property type="entry name" value="Relaxase"/>
    <property type="match status" value="1"/>
</dbReference>
<sequence>MATTKRLPKPPKTHAAVTKLIRYVLNPSKTTDEESLYADSCNCSLVGAANQFRAIRDRWDKTSGNYAYHFIQSFKPGETTPEEAALCGKELAEALFGNDGFQVVFGNALR</sequence>